<feature type="chain" id="PRO_5008077875" description="Peptidase M43 pregnancy-associated plasma-A domain-containing protein" evidence="1">
    <location>
        <begin position="23"/>
        <end position="468"/>
    </location>
</feature>
<evidence type="ECO:0000313" key="2">
    <source>
        <dbReference type="EMBL" id="OAJ43025.1"/>
    </source>
</evidence>
<protein>
    <recommendedName>
        <fullName evidence="4">Peptidase M43 pregnancy-associated plasma-A domain-containing protein</fullName>
    </recommendedName>
</protein>
<accession>A0A177WTQ7</accession>
<evidence type="ECO:0008006" key="4">
    <source>
        <dbReference type="Google" id="ProtNLM"/>
    </source>
</evidence>
<sequence>MHNRVVSLLYCMVLVCIYVSKAVPVAIDTDFSHHYLVDFESVNTNRQPTYIRFNTIHDIPERAQDTYFPRLKKRDLNSNATNRVQTIQTKLFTISLDCTPPFGELLDPVTAISSTCQNVAYTLTRVMTRLEQSLYLRTPITVTFSYKSLCTATGSASLGKACPVSDDTLGYASPAAWHVFNRDAADANHLDAGYMYPSSLAKQYVPDDVAFRNTDGVDIIAVLNSDVNWWFPSPDDQLGAGDNGKWGLYSTTHGGSINSSTYSYDFEQTTLHELCHGLGIVSSWNMIGDNSTFLPSFLDINANGRITGLAQPYIFNRWLSDTINHVWLRNYADQIQSSINQAIQQSTQNNWYSIFNTTIAAGIARALGGKNGLFQTPGAVAAWYPDTDYTTKESGLYKYAIIYTPRVYEAGSTLSHVDANTYIGTENVLMRPVGTGGIGLDSILPMGSKGPIGEAALGIFRSMGYVTI</sequence>
<name>A0A177WTQ7_BATDL</name>
<proteinExistence type="predicted"/>
<dbReference type="VEuPathDB" id="FungiDB:BDEG_26408"/>
<evidence type="ECO:0000313" key="3">
    <source>
        <dbReference type="Proteomes" id="UP000077115"/>
    </source>
</evidence>
<reference evidence="2 3" key="1">
    <citation type="submission" date="2006-10" db="EMBL/GenBank/DDBJ databases">
        <title>The Genome Sequence of Batrachochytrium dendrobatidis JEL423.</title>
        <authorList>
            <consortium name="The Broad Institute Genome Sequencing Platform"/>
            <person name="Birren B."/>
            <person name="Lander E."/>
            <person name="Galagan J."/>
            <person name="Cuomo C."/>
            <person name="Devon K."/>
            <person name="Jaffe D."/>
            <person name="Butler J."/>
            <person name="Alvarez P."/>
            <person name="Gnerre S."/>
            <person name="Grabherr M."/>
            <person name="Kleber M."/>
            <person name="Mauceli E."/>
            <person name="Brockman W."/>
            <person name="Young S."/>
            <person name="LaButti K."/>
            <person name="Sykes S."/>
            <person name="DeCaprio D."/>
            <person name="Crawford M."/>
            <person name="Koehrsen M."/>
            <person name="Engels R."/>
            <person name="Montgomery P."/>
            <person name="Pearson M."/>
            <person name="Howarth C."/>
            <person name="Larson L."/>
            <person name="White J."/>
            <person name="O'Leary S."/>
            <person name="Kodira C."/>
            <person name="Zeng Q."/>
            <person name="Yandava C."/>
            <person name="Alvarado L."/>
            <person name="Longcore J."/>
            <person name="James T."/>
        </authorList>
    </citation>
    <scope>NUCLEOTIDE SEQUENCE [LARGE SCALE GENOMIC DNA]</scope>
    <source>
        <strain evidence="2 3">JEL423</strain>
    </source>
</reference>
<reference evidence="2 3" key="2">
    <citation type="submission" date="2016-05" db="EMBL/GenBank/DDBJ databases">
        <title>Lineage-specific infection strategies underlie the spectrum of fungal disease in amphibians.</title>
        <authorList>
            <person name="Cuomo C.A."/>
            <person name="Farrer R.A."/>
            <person name="James T."/>
            <person name="Longcore J."/>
            <person name="Birren B."/>
        </authorList>
    </citation>
    <scope>NUCLEOTIDE SEQUENCE [LARGE SCALE GENOMIC DNA]</scope>
    <source>
        <strain evidence="2 3">JEL423</strain>
    </source>
</reference>
<organism evidence="2 3">
    <name type="scientific">Batrachochytrium dendrobatidis (strain JEL423)</name>
    <dbReference type="NCBI Taxonomy" id="403673"/>
    <lineage>
        <taxon>Eukaryota</taxon>
        <taxon>Fungi</taxon>
        <taxon>Fungi incertae sedis</taxon>
        <taxon>Chytridiomycota</taxon>
        <taxon>Chytridiomycota incertae sedis</taxon>
        <taxon>Chytridiomycetes</taxon>
        <taxon>Rhizophydiales</taxon>
        <taxon>Rhizophydiales incertae sedis</taxon>
        <taxon>Batrachochytrium</taxon>
    </lineage>
</organism>
<dbReference type="Proteomes" id="UP000077115">
    <property type="component" value="Unassembled WGS sequence"/>
</dbReference>
<dbReference type="EMBL" id="DS022309">
    <property type="protein sequence ID" value="OAJ43025.1"/>
    <property type="molecule type" value="Genomic_DNA"/>
</dbReference>
<dbReference type="OrthoDB" id="73465at2759"/>
<evidence type="ECO:0000256" key="1">
    <source>
        <dbReference type="SAM" id="SignalP"/>
    </source>
</evidence>
<gene>
    <name evidence="2" type="ORF">BDEG_26408</name>
</gene>
<dbReference type="AlphaFoldDB" id="A0A177WTQ7"/>
<keyword evidence="1" id="KW-0732">Signal</keyword>
<feature type="signal peptide" evidence="1">
    <location>
        <begin position="1"/>
        <end position="22"/>
    </location>
</feature>